<evidence type="ECO:0000259" key="2">
    <source>
        <dbReference type="PROSITE" id="PS50006"/>
    </source>
</evidence>
<dbReference type="CDD" id="cd00060">
    <property type="entry name" value="FHA"/>
    <property type="match status" value="1"/>
</dbReference>
<keyword evidence="1" id="KW-0472">Membrane</keyword>
<dbReference type="STRING" id="980561.A1359_05890"/>
<dbReference type="SUPFAM" id="SSF49879">
    <property type="entry name" value="SMAD/FHA domain"/>
    <property type="match status" value="1"/>
</dbReference>
<proteinExistence type="predicted"/>
<dbReference type="InterPro" id="IPR050923">
    <property type="entry name" value="Cell_Proc_Reg/RNA_Proc"/>
</dbReference>
<dbReference type="InterPro" id="IPR000253">
    <property type="entry name" value="FHA_dom"/>
</dbReference>
<feature type="transmembrane region" description="Helical" evidence="1">
    <location>
        <begin position="317"/>
        <end position="339"/>
    </location>
</feature>
<dbReference type="InterPro" id="IPR002035">
    <property type="entry name" value="VWF_A"/>
</dbReference>
<reference evidence="4 5" key="1">
    <citation type="submission" date="2016-03" db="EMBL/GenBank/DDBJ databases">
        <authorList>
            <person name="Ploux O."/>
        </authorList>
    </citation>
    <scope>NUCLEOTIDE SEQUENCE [LARGE SCALE GENOMIC DNA]</scope>
    <source>
        <strain evidence="4 5">R-45370</strain>
    </source>
</reference>
<dbReference type="AlphaFoldDB" id="A0A177NJM8"/>
<dbReference type="InterPro" id="IPR008984">
    <property type="entry name" value="SMAD_FHA_dom_sf"/>
</dbReference>
<dbReference type="SMART" id="SM00240">
    <property type="entry name" value="FHA"/>
    <property type="match status" value="1"/>
</dbReference>
<dbReference type="InterPro" id="IPR036465">
    <property type="entry name" value="vWFA_dom_sf"/>
</dbReference>
<dbReference type="Proteomes" id="UP000078476">
    <property type="component" value="Unassembled WGS sequence"/>
</dbReference>
<dbReference type="PROSITE" id="PS50234">
    <property type="entry name" value="VWFA"/>
    <property type="match status" value="1"/>
</dbReference>
<name>A0A177NJM8_9GAMM</name>
<evidence type="ECO:0008006" key="6">
    <source>
        <dbReference type="Google" id="ProtNLM"/>
    </source>
</evidence>
<feature type="domain" description="VWFA" evidence="3">
    <location>
        <begin position="78"/>
        <end position="257"/>
    </location>
</feature>
<dbReference type="Gene3D" id="2.60.200.20">
    <property type="match status" value="1"/>
</dbReference>
<dbReference type="EMBL" id="LUUI01000087">
    <property type="protein sequence ID" value="OAI17623.1"/>
    <property type="molecule type" value="Genomic_DNA"/>
</dbReference>
<keyword evidence="5" id="KW-1185">Reference proteome</keyword>
<evidence type="ECO:0000313" key="4">
    <source>
        <dbReference type="EMBL" id="OAI17623.1"/>
    </source>
</evidence>
<dbReference type="PROSITE" id="PS50006">
    <property type="entry name" value="FHA_DOMAIN"/>
    <property type="match status" value="1"/>
</dbReference>
<evidence type="ECO:0000313" key="5">
    <source>
        <dbReference type="Proteomes" id="UP000078476"/>
    </source>
</evidence>
<dbReference type="PANTHER" id="PTHR23308">
    <property type="entry name" value="NUCLEAR INHIBITOR OF PROTEIN PHOSPHATASE-1"/>
    <property type="match status" value="1"/>
</dbReference>
<evidence type="ECO:0000259" key="3">
    <source>
        <dbReference type="PROSITE" id="PS50234"/>
    </source>
</evidence>
<sequence>MRSVYLFLLVLVVGLAEAEEFDDLRLIQAQADLPAITLWLNLPTSSVLKPEQFSISIGKQPAMVTAIESSQQTGEGVAYIFLVDISKSLSPHQFEQIKTALQRWLDGMGEQDQAALLTFGRDVKQNLAFTANHDKLNQAIDNLAATDMETSLYRGLLEAINLGRRQADNLPARRAIVILSDGIDDSLSGVTEDEVFKQSQEYRVPIYSIGFATSPVNDTKRQGLKVLGMLARQSGGYFVQAQAAELDSAYAQQQQQIMQAYRLQLNCSGCQSDGQLYRLSLSWNDGQQTLSDGFDMRLLPKSSTNKPKMVKQDTQGIPMQLIIFPIGFLAFIVGLVLVYRQRLMQSKDDSLHEVTDAITDKPVVELQAANTSVSVKLTVIAGVHKGQVFQLKIAERATLGRAESCDLMLDDDVEISSQHVLLQRLAGKLIARDLNSTNGTLVNGVPIHNDYPLRDGDLLLLGRTEMRIEILGQR</sequence>
<dbReference type="Pfam" id="PF00498">
    <property type="entry name" value="FHA"/>
    <property type="match status" value="1"/>
</dbReference>
<dbReference type="OrthoDB" id="9815482at2"/>
<dbReference type="CDD" id="cd00198">
    <property type="entry name" value="vWFA"/>
    <property type="match status" value="1"/>
</dbReference>
<keyword evidence="1" id="KW-0812">Transmembrane</keyword>
<evidence type="ECO:0000256" key="1">
    <source>
        <dbReference type="SAM" id="Phobius"/>
    </source>
</evidence>
<organism evidence="4 5">
    <name type="scientific">Methylomonas lenta</name>
    <dbReference type="NCBI Taxonomy" id="980561"/>
    <lineage>
        <taxon>Bacteria</taxon>
        <taxon>Pseudomonadati</taxon>
        <taxon>Pseudomonadota</taxon>
        <taxon>Gammaproteobacteria</taxon>
        <taxon>Methylococcales</taxon>
        <taxon>Methylococcaceae</taxon>
        <taxon>Methylomonas</taxon>
    </lineage>
</organism>
<gene>
    <name evidence="4" type="ORF">A1359_05890</name>
</gene>
<keyword evidence="1" id="KW-1133">Transmembrane helix</keyword>
<feature type="domain" description="FHA" evidence="2">
    <location>
        <begin position="397"/>
        <end position="447"/>
    </location>
</feature>
<accession>A0A177NJM8</accession>
<dbReference type="SUPFAM" id="SSF53300">
    <property type="entry name" value="vWA-like"/>
    <property type="match status" value="1"/>
</dbReference>
<dbReference type="SMART" id="SM00327">
    <property type="entry name" value="VWA"/>
    <property type="match status" value="1"/>
</dbReference>
<dbReference type="Pfam" id="PF00092">
    <property type="entry name" value="VWA"/>
    <property type="match status" value="1"/>
</dbReference>
<dbReference type="Gene3D" id="3.40.50.410">
    <property type="entry name" value="von Willebrand factor, type A domain"/>
    <property type="match status" value="1"/>
</dbReference>
<comment type="caution">
    <text evidence="4">The sequence shown here is derived from an EMBL/GenBank/DDBJ whole genome shotgun (WGS) entry which is preliminary data.</text>
</comment>
<dbReference type="RefSeq" id="WP_066979883.1">
    <property type="nucleotide sequence ID" value="NZ_LUUI01000087.1"/>
</dbReference>
<protein>
    <recommendedName>
        <fullName evidence="6">FHA domain-containing protein</fullName>
    </recommendedName>
</protein>